<evidence type="ECO:0000313" key="1">
    <source>
        <dbReference type="EMBL" id="VDO01075.1"/>
    </source>
</evidence>
<proteinExistence type="predicted"/>
<dbReference type="Proteomes" id="UP000278807">
    <property type="component" value="Unassembled WGS sequence"/>
</dbReference>
<keyword evidence="2" id="KW-1185">Reference proteome</keyword>
<evidence type="ECO:0000313" key="3">
    <source>
        <dbReference type="WBParaSite" id="HNAJ_0000521701-mRNA-1"/>
    </source>
</evidence>
<dbReference type="WBParaSite" id="HNAJ_0000521701-mRNA-1">
    <property type="protein sequence ID" value="HNAJ_0000521701-mRNA-1"/>
    <property type="gene ID" value="HNAJ_0000521701"/>
</dbReference>
<accession>A0A0R3TDS8</accession>
<evidence type="ECO:0000313" key="2">
    <source>
        <dbReference type="Proteomes" id="UP000278807"/>
    </source>
</evidence>
<reference evidence="1 2" key="2">
    <citation type="submission" date="2018-11" db="EMBL/GenBank/DDBJ databases">
        <authorList>
            <consortium name="Pathogen Informatics"/>
        </authorList>
    </citation>
    <scope>NUCLEOTIDE SEQUENCE [LARGE SCALE GENOMIC DNA]</scope>
</reference>
<reference evidence="3" key="1">
    <citation type="submission" date="2017-02" db="UniProtKB">
        <authorList>
            <consortium name="WormBaseParasite"/>
        </authorList>
    </citation>
    <scope>IDENTIFICATION</scope>
</reference>
<sequence length="54" mass="6219">MTQHLSEVIRPGRVAMQEIIREGLWKIQGDQININGDPAKREIRYLKVISKSTT</sequence>
<gene>
    <name evidence="1" type="ORF">HNAJ_LOCUS5215</name>
</gene>
<organism evidence="3">
    <name type="scientific">Rodentolepis nana</name>
    <name type="common">Dwarf tapeworm</name>
    <name type="synonym">Hymenolepis nana</name>
    <dbReference type="NCBI Taxonomy" id="102285"/>
    <lineage>
        <taxon>Eukaryota</taxon>
        <taxon>Metazoa</taxon>
        <taxon>Spiralia</taxon>
        <taxon>Lophotrochozoa</taxon>
        <taxon>Platyhelminthes</taxon>
        <taxon>Cestoda</taxon>
        <taxon>Eucestoda</taxon>
        <taxon>Cyclophyllidea</taxon>
        <taxon>Hymenolepididae</taxon>
        <taxon>Rodentolepis</taxon>
    </lineage>
</organism>
<name>A0A0R3TDS8_RODNA</name>
<dbReference type="EMBL" id="UZAE01004234">
    <property type="protein sequence ID" value="VDO01075.1"/>
    <property type="molecule type" value="Genomic_DNA"/>
</dbReference>
<dbReference type="AlphaFoldDB" id="A0A0R3TDS8"/>
<protein>
    <submittedName>
        <fullName evidence="3">DUF4258 domain-containing protein</fullName>
    </submittedName>
</protein>